<dbReference type="Gene3D" id="3.40.50.300">
    <property type="entry name" value="P-loop containing nucleotide triphosphate hydrolases"/>
    <property type="match status" value="1"/>
</dbReference>
<dbReference type="VEuPathDB" id="VectorBase:LOC119185120"/>
<dbReference type="PANTHER" id="PTHR10704:SF44">
    <property type="entry name" value="LD35051P-RELATED"/>
    <property type="match status" value="1"/>
</dbReference>
<evidence type="ECO:0000256" key="1">
    <source>
        <dbReference type="SAM" id="MobiDB-lite"/>
    </source>
</evidence>
<reference evidence="3" key="2">
    <citation type="submission" date="2021-09" db="EMBL/GenBank/DDBJ databases">
        <authorList>
            <person name="Jia N."/>
            <person name="Wang J."/>
            <person name="Shi W."/>
            <person name="Du L."/>
            <person name="Sun Y."/>
            <person name="Zhan W."/>
            <person name="Jiang J."/>
            <person name="Wang Q."/>
            <person name="Zhang B."/>
            <person name="Ji P."/>
            <person name="Sakyi L.B."/>
            <person name="Cui X."/>
            <person name="Yuan T."/>
            <person name="Jiang B."/>
            <person name="Yang W."/>
            <person name="Lam T.T.-Y."/>
            <person name="Chang Q."/>
            <person name="Ding S."/>
            <person name="Wang X."/>
            <person name="Zhu J."/>
            <person name="Ruan X."/>
            <person name="Zhao L."/>
            <person name="Wei J."/>
            <person name="Que T."/>
            <person name="Du C."/>
            <person name="Cheng J."/>
            <person name="Dai P."/>
            <person name="Han X."/>
            <person name="Huang E."/>
            <person name="Gao Y."/>
            <person name="Liu J."/>
            <person name="Shao H."/>
            <person name="Ye R."/>
            <person name="Li L."/>
            <person name="Wei W."/>
            <person name="Wang X."/>
            <person name="Wang C."/>
            <person name="Huo Q."/>
            <person name="Li W."/>
            <person name="Guo W."/>
            <person name="Chen H."/>
            <person name="Chen S."/>
            <person name="Zhou L."/>
            <person name="Zhou L."/>
            <person name="Ni X."/>
            <person name="Tian J."/>
            <person name="Zhou Y."/>
            <person name="Sheng Y."/>
            <person name="Liu T."/>
            <person name="Pan Y."/>
            <person name="Xia L."/>
            <person name="Li J."/>
            <person name="Zhao F."/>
            <person name="Cao W."/>
        </authorList>
    </citation>
    <scope>NUCLEOTIDE SEQUENCE</scope>
    <source>
        <strain evidence="3">Rmic-2018</strain>
        <tissue evidence="3">Larvae</tissue>
    </source>
</reference>
<name>A0A9J6D012_RHIMP</name>
<reference evidence="3" key="1">
    <citation type="journal article" date="2020" name="Cell">
        <title>Large-Scale Comparative Analyses of Tick Genomes Elucidate Their Genetic Diversity and Vector Capacities.</title>
        <authorList>
            <consortium name="Tick Genome and Microbiome Consortium (TIGMIC)"/>
            <person name="Jia N."/>
            <person name="Wang J."/>
            <person name="Shi W."/>
            <person name="Du L."/>
            <person name="Sun Y."/>
            <person name="Zhan W."/>
            <person name="Jiang J.F."/>
            <person name="Wang Q."/>
            <person name="Zhang B."/>
            <person name="Ji P."/>
            <person name="Bell-Sakyi L."/>
            <person name="Cui X.M."/>
            <person name="Yuan T.T."/>
            <person name="Jiang B.G."/>
            <person name="Yang W.F."/>
            <person name="Lam T.T."/>
            <person name="Chang Q.C."/>
            <person name="Ding S.J."/>
            <person name="Wang X.J."/>
            <person name="Zhu J.G."/>
            <person name="Ruan X.D."/>
            <person name="Zhao L."/>
            <person name="Wei J.T."/>
            <person name="Ye R.Z."/>
            <person name="Que T.C."/>
            <person name="Du C.H."/>
            <person name="Zhou Y.H."/>
            <person name="Cheng J.X."/>
            <person name="Dai P.F."/>
            <person name="Guo W.B."/>
            <person name="Han X.H."/>
            <person name="Huang E.J."/>
            <person name="Li L.F."/>
            <person name="Wei W."/>
            <person name="Gao Y.C."/>
            <person name="Liu J.Z."/>
            <person name="Shao H.Z."/>
            <person name="Wang X."/>
            <person name="Wang C.C."/>
            <person name="Yang T.C."/>
            <person name="Huo Q.B."/>
            <person name="Li W."/>
            <person name="Chen H.Y."/>
            <person name="Chen S.E."/>
            <person name="Zhou L.G."/>
            <person name="Ni X.B."/>
            <person name="Tian J.H."/>
            <person name="Sheng Y."/>
            <person name="Liu T."/>
            <person name="Pan Y.S."/>
            <person name="Xia L.Y."/>
            <person name="Li J."/>
            <person name="Zhao F."/>
            <person name="Cao W.C."/>
        </authorList>
    </citation>
    <scope>NUCLEOTIDE SEQUENCE</scope>
    <source>
        <strain evidence="3">Rmic-2018</strain>
    </source>
</reference>
<dbReference type="PANTHER" id="PTHR10704">
    <property type="entry name" value="CARBOHYDRATE SULFOTRANSFERASE"/>
    <property type="match status" value="1"/>
</dbReference>
<keyword evidence="4" id="KW-1185">Reference proteome</keyword>
<evidence type="ECO:0000313" key="3">
    <source>
        <dbReference type="EMBL" id="KAH7964367.1"/>
    </source>
</evidence>
<evidence type="ECO:0000313" key="4">
    <source>
        <dbReference type="Proteomes" id="UP000821866"/>
    </source>
</evidence>
<dbReference type="InterPro" id="IPR051135">
    <property type="entry name" value="Gal/GlcNAc/GalNAc_ST"/>
</dbReference>
<feature type="region of interest" description="Disordered" evidence="1">
    <location>
        <begin position="1"/>
        <end position="25"/>
    </location>
</feature>
<dbReference type="InterPro" id="IPR000863">
    <property type="entry name" value="Sulfotransferase_dom"/>
</dbReference>
<gene>
    <name evidence="3" type="ORF">HPB51_027399</name>
</gene>
<dbReference type="Proteomes" id="UP000821866">
    <property type="component" value="Unassembled WGS sequence"/>
</dbReference>
<dbReference type="AlphaFoldDB" id="A0A9J6D012"/>
<dbReference type="SUPFAM" id="SSF52540">
    <property type="entry name" value="P-loop containing nucleoside triphosphate hydrolases"/>
    <property type="match status" value="1"/>
</dbReference>
<feature type="domain" description="Sulfotransferase" evidence="2">
    <location>
        <begin position="56"/>
        <end position="329"/>
    </location>
</feature>
<dbReference type="GO" id="GO:0001517">
    <property type="term" value="F:N-acetylglucosamine 6-O-sulfotransferase activity"/>
    <property type="evidence" value="ECO:0007669"/>
    <property type="project" value="TreeGrafter"/>
</dbReference>
<sequence>MLQTVAGFPPSANHESSSATRPPMTHLKSQLEPVLPSWFYKKLARYPVVPIAEVQRVVIVAYFRSGSSFFGEMLSSTPRTFFHFEPLQMFGHNFRTNDSAAHQALDLIGHLFHCEFQRIKDYARWDYEHSSLFVWNHFLWTLCRGKSSVCFNSEAVSQVCSRAPAQVMKVTRLPMSHVRDWLRSNPDIAGTVKIVHLVRDPRGIVASRRRVAWCNKSEACMHQDSVCSEVRADLYSYEELKKVLPNSTHRLRYEDLALNPNGEAVRLFDVLGLKYTRHVTRFLKTHTRSRKDNSLYPHSTRRNSSIVAFQWRTKLSYEDVVNIQRSCSDVLLRLGYKTITREKEMFQAVPLVSVGNLTVPV</sequence>
<organism evidence="3 4">
    <name type="scientific">Rhipicephalus microplus</name>
    <name type="common">Cattle tick</name>
    <name type="synonym">Boophilus microplus</name>
    <dbReference type="NCBI Taxonomy" id="6941"/>
    <lineage>
        <taxon>Eukaryota</taxon>
        <taxon>Metazoa</taxon>
        <taxon>Ecdysozoa</taxon>
        <taxon>Arthropoda</taxon>
        <taxon>Chelicerata</taxon>
        <taxon>Arachnida</taxon>
        <taxon>Acari</taxon>
        <taxon>Parasitiformes</taxon>
        <taxon>Ixodida</taxon>
        <taxon>Ixodoidea</taxon>
        <taxon>Ixodidae</taxon>
        <taxon>Rhipicephalinae</taxon>
        <taxon>Rhipicephalus</taxon>
        <taxon>Boophilus</taxon>
    </lineage>
</organism>
<dbReference type="InterPro" id="IPR027417">
    <property type="entry name" value="P-loop_NTPase"/>
</dbReference>
<accession>A0A9J6D012</accession>
<dbReference type="GO" id="GO:0006044">
    <property type="term" value="P:N-acetylglucosamine metabolic process"/>
    <property type="evidence" value="ECO:0007669"/>
    <property type="project" value="TreeGrafter"/>
</dbReference>
<dbReference type="Pfam" id="PF00685">
    <property type="entry name" value="Sulfotransfer_1"/>
    <property type="match status" value="1"/>
</dbReference>
<proteinExistence type="predicted"/>
<evidence type="ECO:0000259" key="2">
    <source>
        <dbReference type="Pfam" id="PF00685"/>
    </source>
</evidence>
<comment type="caution">
    <text evidence="3">The sequence shown here is derived from an EMBL/GenBank/DDBJ whole genome shotgun (WGS) entry which is preliminary data.</text>
</comment>
<protein>
    <recommendedName>
        <fullName evidence="2">Sulfotransferase domain-containing protein</fullName>
    </recommendedName>
</protein>
<dbReference type="EMBL" id="JABSTU010004004">
    <property type="protein sequence ID" value="KAH7964367.1"/>
    <property type="molecule type" value="Genomic_DNA"/>
</dbReference>
<dbReference type="GO" id="GO:0006790">
    <property type="term" value="P:sulfur compound metabolic process"/>
    <property type="evidence" value="ECO:0007669"/>
    <property type="project" value="TreeGrafter"/>
</dbReference>
<dbReference type="FunFam" id="3.40.50.300:FF:001931">
    <property type="entry name" value="Blast:Carbohydrate sulfotransferase 4"/>
    <property type="match status" value="1"/>
</dbReference>